<protein>
    <submittedName>
        <fullName evidence="2">Uncharacterized protein</fullName>
    </submittedName>
</protein>
<feature type="compositionally biased region" description="Polar residues" evidence="1">
    <location>
        <begin position="60"/>
        <end position="73"/>
    </location>
</feature>
<dbReference type="RefSeq" id="WP_069125449.1">
    <property type="nucleotide sequence ID" value="NZ_MARB01000013.1"/>
</dbReference>
<evidence type="ECO:0000256" key="1">
    <source>
        <dbReference type="SAM" id="MobiDB-lite"/>
    </source>
</evidence>
<dbReference type="AlphaFoldDB" id="A0A7Z0VKG4"/>
<reference evidence="2 3" key="1">
    <citation type="submission" date="2016-06" db="EMBL/GenBank/DDBJ databases">
        <title>Genome sequence of endosymbiont of Candidatus Endolucinida thiodiazotropha.</title>
        <authorList>
            <person name="Poehlein A."/>
            <person name="Koenig S."/>
            <person name="Heiden S.E."/>
            <person name="Thuermer A."/>
            <person name="Voget S."/>
            <person name="Daniel R."/>
            <person name="Markert S."/>
            <person name="Gros O."/>
            <person name="Schweder T."/>
        </authorList>
    </citation>
    <scope>NUCLEOTIDE SEQUENCE [LARGE SCALE GENOMIC DNA]</scope>
    <source>
        <strain evidence="2 3">COS</strain>
    </source>
</reference>
<organism evidence="2 3">
    <name type="scientific">Candidatus Thiodiazotropha endolucinida</name>
    <dbReference type="NCBI Taxonomy" id="1655433"/>
    <lineage>
        <taxon>Bacteria</taxon>
        <taxon>Pseudomonadati</taxon>
        <taxon>Pseudomonadota</taxon>
        <taxon>Gammaproteobacteria</taxon>
        <taxon>Chromatiales</taxon>
        <taxon>Sedimenticolaceae</taxon>
        <taxon>Candidatus Thiodiazotropha</taxon>
    </lineage>
</organism>
<sequence length="73" mass="8290">MGNTAFFAVLIVLILGILYVMKSSDNPPETNIHQTPKEYIEMVEKRKAERLSTENREKQGQQGQPEQATGTQR</sequence>
<feature type="compositionally biased region" description="Basic and acidic residues" evidence="1">
    <location>
        <begin position="45"/>
        <end position="59"/>
    </location>
</feature>
<gene>
    <name evidence="2" type="ORF">CODIS_25590</name>
</gene>
<comment type="caution">
    <text evidence="2">The sequence shown here is derived from an EMBL/GenBank/DDBJ whole genome shotgun (WGS) entry which is preliminary data.</text>
</comment>
<dbReference type="OrthoDB" id="9976562at2"/>
<evidence type="ECO:0000313" key="2">
    <source>
        <dbReference type="EMBL" id="ODJ87307.1"/>
    </source>
</evidence>
<proteinExistence type="predicted"/>
<dbReference type="EMBL" id="MARB01000013">
    <property type="protein sequence ID" value="ODJ87307.1"/>
    <property type="molecule type" value="Genomic_DNA"/>
</dbReference>
<feature type="region of interest" description="Disordered" evidence="1">
    <location>
        <begin position="45"/>
        <end position="73"/>
    </location>
</feature>
<keyword evidence="3" id="KW-1185">Reference proteome</keyword>
<name>A0A7Z0VKG4_9GAMM</name>
<dbReference type="Proteomes" id="UP000094769">
    <property type="component" value="Unassembled WGS sequence"/>
</dbReference>
<accession>A0A7Z0VKG4</accession>
<evidence type="ECO:0000313" key="3">
    <source>
        <dbReference type="Proteomes" id="UP000094769"/>
    </source>
</evidence>